<proteinExistence type="predicted"/>
<gene>
    <name evidence="2" type="ORF">M5G27_25185</name>
</gene>
<dbReference type="Pfam" id="PF11376">
    <property type="entry name" value="DUF3179"/>
    <property type="match status" value="1"/>
</dbReference>
<keyword evidence="3" id="KW-1185">Reference proteome</keyword>
<dbReference type="InterPro" id="IPR021516">
    <property type="entry name" value="DUF3179"/>
</dbReference>
<accession>A0A9X4C6F8</accession>
<feature type="chain" id="PRO_5040827482" evidence="1">
    <location>
        <begin position="22"/>
        <end position="308"/>
    </location>
</feature>
<sequence length="308" mass="33531">MKQLTTIFLASALLLATAAQTKNSFDLSGALVPAAQIESGGPPKDSIPAIDRLKFVAAGDARFLRADDRVLGVARNGVAKAYPVRILNWHEIVNDSFGAEHIAVTFCPLCGTGIAYVSKAGSKPLSFGVSGLLYNNEVLVYDRQTQSRWSQILAQAVSGPLKGAKLSTVALTHTSWADWKQRHPDTLVLSADTGFGRDYARDPYAGYTQDLSIMFPVAGRSQRYHPKETVIGIEVGGKFKAYPFVELAKIKDGKTTDTLGGKTLTVRFDAGHRTGAVFDAQGKEIPTVTAFWFAWYAFHRDTEVFRAK</sequence>
<evidence type="ECO:0000313" key="3">
    <source>
        <dbReference type="Proteomes" id="UP001148185"/>
    </source>
</evidence>
<name>A0A9X4C6F8_9PSED</name>
<keyword evidence="1" id="KW-0732">Signal</keyword>
<evidence type="ECO:0000313" key="2">
    <source>
        <dbReference type="EMBL" id="MDD1010775.1"/>
    </source>
</evidence>
<evidence type="ECO:0000256" key="1">
    <source>
        <dbReference type="SAM" id="SignalP"/>
    </source>
</evidence>
<dbReference type="RefSeq" id="WP_273878067.1">
    <property type="nucleotide sequence ID" value="NZ_JAMDHA010000031.1"/>
</dbReference>
<reference evidence="2 3" key="1">
    <citation type="submission" date="2022-05" db="EMBL/GenBank/DDBJ databases">
        <title>Novel Pseudomonas spp. Isolated from a Rainbow Trout Aquaculture Facility.</title>
        <authorList>
            <person name="Testerman T."/>
            <person name="Graf J."/>
        </authorList>
    </citation>
    <scope>NUCLEOTIDE SEQUENCE [LARGE SCALE GENOMIC DNA]</scope>
    <source>
        <strain evidence="2 3">ID1042</strain>
    </source>
</reference>
<organism evidence="2 3">
    <name type="scientific">Pseudomonas shahriarae</name>
    <dbReference type="NCBI Taxonomy" id="2745512"/>
    <lineage>
        <taxon>Bacteria</taxon>
        <taxon>Pseudomonadati</taxon>
        <taxon>Pseudomonadota</taxon>
        <taxon>Gammaproteobacteria</taxon>
        <taxon>Pseudomonadales</taxon>
        <taxon>Pseudomonadaceae</taxon>
        <taxon>Pseudomonas</taxon>
    </lineage>
</organism>
<dbReference type="AlphaFoldDB" id="A0A9X4C6F8"/>
<comment type="caution">
    <text evidence="2">The sequence shown here is derived from an EMBL/GenBank/DDBJ whole genome shotgun (WGS) entry which is preliminary data.</text>
</comment>
<feature type="signal peptide" evidence="1">
    <location>
        <begin position="1"/>
        <end position="21"/>
    </location>
</feature>
<dbReference type="Proteomes" id="UP001148185">
    <property type="component" value="Unassembled WGS sequence"/>
</dbReference>
<protein>
    <submittedName>
        <fullName evidence="2">DUF3179 domain-containing protein</fullName>
    </submittedName>
</protein>
<dbReference type="EMBL" id="JAMDHA010000031">
    <property type="protein sequence ID" value="MDD1010775.1"/>
    <property type="molecule type" value="Genomic_DNA"/>
</dbReference>